<name>J9FPG7_9ZZZZ</name>
<organism evidence="1">
    <name type="scientific">gut metagenome</name>
    <dbReference type="NCBI Taxonomy" id="749906"/>
    <lineage>
        <taxon>unclassified sequences</taxon>
        <taxon>metagenomes</taxon>
        <taxon>organismal metagenomes</taxon>
    </lineage>
</organism>
<protein>
    <submittedName>
        <fullName evidence="1">Uncharacterized protein</fullName>
    </submittedName>
</protein>
<reference evidence="1" key="1">
    <citation type="journal article" date="2012" name="PLoS ONE">
        <title>Gene sets for utilization of primary and secondary nutrition supplies in the distal gut of endangered iberian lynx.</title>
        <authorList>
            <person name="Alcaide M."/>
            <person name="Messina E."/>
            <person name="Richter M."/>
            <person name="Bargiela R."/>
            <person name="Peplies J."/>
            <person name="Huws S.A."/>
            <person name="Newbold C.J."/>
            <person name="Golyshin P.N."/>
            <person name="Simon M.A."/>
            <person name="Lopez G."/>
            <person name="Yakimov M.M."/>
            <person name="Ferrer M."/>
        </authorList>
    </citation>
    <scope>NUCLEOTIDE SEQUENCE</scope>
</reference>
<gene>
    <name evidence="1" type="ORF">EVA_22609</name>
</gene>
<accession>J9FPG7</accession>
<feature type="non-terminal residue" evidence="1">
    <location>
        <position position="1"/>
    </location>
</feature>
<comment type="caution">
    <text evidence="1">The sequence shown here is derived from an EMBL/GenBank/DDBJ whole genome shotgun (WGS) entry which is preliminary data.</text>
</comment>
<sequence length="75" mass="8490">LYLVVLYYFFLLKDWVSTAQTQCLSFRSQGYDTAIVAGKHTDGLAVQTGMKDFLYGTEEAVAVDQCYHNNKISNQ</sequence>
<dbReference type="AlphaFoldDB" id="J9FPG7"/>
<evidence type="ECO:0000313" key="1">
    <source>
        <dbReference type="EMBL" id="EJW89284.1"/>
    </source>
</evidence>
<dbReference type="EMBL" id="AMCI01009575">
    <property type="protein sequence ID" value="EJW89284.1"/>
    <property type="molecule type" value="Genomic_DNA"/>
</dbReference>
<proteinExistence type="predicted"/>